<dbReference type="AlphaFoldDB" id="A0AAE3IRS0"/>
<organism evidence="2 3">
    <name type="scientific">Perspicuibacillus lycopersici</name>
    <dbReference type="NCBI Taxonomy" id="1325689"/>
    <lineage>
        <taxon>Bacteria</taxon>
        <taxon>Bacillati</taxon>
        <taxon>Bacillota</taxon>
        <taxon>Bacilli</taxon>
        <taxon>Bacillales</taxon>
        <taxon>Bacillaceae</taxon>
        <taxon>Perspicuibacillus</taxon>
    </lineage>
</organism>
<reference evidence="2" key="1">
    <citation type="submission" date="2022-10" db="EMBL/GenBank/DDBJ databases">
        <title>Description of Fervidibacillus gen. nov. in the family Fervidibacillaceae fam. nov. with two species, Fervidibacillus albus sp. nov., and Fervidibacillus halotolerans sp. nov., isolated from tidal flat sediments.</title>
        <authorList>
            <person name="Kwon K.K."/>
            <person name="Yang S.-H."/>
        </authorList>
    </citation>
    <scope>NUCLEOTIDE SEQUENCE</scope>
    <source>
        <strain evidence="2">JCM 19140</strain>
    </source>
</reference>
<keyword evidence="3" id="KW-1185">Reference proteome</keyword>
<dbReference type="Gene3D" id="3.40.630.30">
    <property type="match status" value="1"/>
</dbReference>
<dbReference type="Proteomes" id="UP001209318">
    <property type="component" value="Unassembled WGS sequence"/>
</dbReference>
<dbReference type="SUPFAM" id="SSF55729">
    <property type="entry name" value="Acyl-CoA N-acyltransferases (Nat)"/>
    <property type="match status" value="1"/>
</dbReference>
<proteinExistence type="predicted"/>
<dbReference type="CDD" id="cd04301">
    <property type="entry name" value="NAT_SF"/>
    <property type="match status" value="1"/>
</dbReference>
<evidence type="ECO:0000313" key="2">
    <source>
        <dbReference type="EMBL" id="MCU9613222.1"/>
    </source>
</evidence>
<feature type="domain" description="N-acetyltransferase" evidence="1">
    <location>
        <begin position="3"/>
        <end position="169"/>
    </location>
</feature>
<dbReference type="InterPro" id="IPR000182">
    <property type="entry name" value="GNAT_dom"/>
</dbReference>
<comment type="caution">
    <text evidence="2">The sequence shown here is derived from an EMBL/GenBank/DDBJ whole genome shotgun (WGS) entry which is preliminary data.</text>
</comment>
<dbReference type="EMBL" id="JAOUSF010000002">
    <property type="protein sequence ID" value="MCU9613222.1"/>
    <property type="molecule type" value="Genomic_DNA"/>
</dbReference>
<dbReference type="Pfam" id="PF00583">
    <property type="entry name" value="Acetyltransf_1"/>
    <property type="match status" value="1"/>
</dbReference>
<name>A0AAE3IRS0_9BACI</name>
<keyword evidence="2" id="KW-0012">Acyltransferase</keyword>
<dbReference type="GO" id="GO:0016747">
    <property type="term" value="F:acyltransferase activity, transferring groups other than amino-acyl groups"/>
    <property type="evidence" value="ECO:0007669"/>
    <property type="project" value="InterPro"/>
</dbReference>
<evidence type="ECO:0000313" key="3">
    <source>
        <dbReference type="Proteomes" id="UP001209318"/>
    </source>
</evidence>
<protein>
    <submittedName>
        <fullName evidence="2">GNAT family N-acetyltransferase</fullName>
        <ecNumber evidence="2">2.3.1.-</ecNumber>
    </submittedName>
</protein>
<dbReference type="PROSITE" id="PS51186">
    <property type="entry name" value="GNAT"/>
    <property type="match status" value="1"/>
</dbReference>
<keyword evidence="2" id="KW-0808">Transferase</keyword>
<dbReference type="InterPro" id="IPR016181">
    <property type="entry name" value="Acyl_CoA_acyltransferase"/>
</dbReference>
<sequence length="169" mass="19663">MNVTLAPIPYEDKSILFQLIQLYRYDSSEFDGHALTAHGLYSYKYLDHQWTESYRRPLLVKVDGEIAGFALLILDVPKQYTKRSTAEQTNVVSDFFIMRKFRGRGVGKKVAFQLFEQFQGIWEIKQTEGNVAAQIFWEKVISQYPNGEIVEEKLLNNDHWKGKVVVFSC</sequence>
<gene>
    <name evidence="2" type="ORF">OEV98_06610</name>
</gene>
<dbReference type="EC" id="2.3.1.-" evidence="2"/>
<accession>A0AAE3IRS0</accession>
<evidence type="ECO:0000259" key="1">
    <source>
        <dbReference type="PROSITE" id="PS51186"/>
    </source>
</evidence>
<dbReference type="RefSeq" id="WP_263072432.1">
    <property type="nucleotide sequence ID" value="NZ_JAOUSF010000002.1"/>
</dbReference>